<gene>
    <name evidence="2" type="ORF">D8674_027281</name>
</gene>
<evidence type="ECO:0000313" key="3">
    <source>
        <dbReference type="Proteomes" id="UP000327157"/>
    </source>
</evidence>
<dbReference type="InterPro" id="IPR001810">
    <property type="entry name" value="F-box_dom"/>
</dbReference>
<comment type="caution">
    <text evidence="2">The sequence shown here is derived from an EMBL/GenBank/DDBJ whole genome shotgun (WGS) entry which is preliminary data.</text>
</comment>
<dbReference type="Pfam" id="PF00646">
    <property type="entry name" value="F-box"/>
    <property type="match status" value="1"/>
</dbReference>
<evidence type="ECO:0000259" key="1">
    <source>
        <dbReference type="PROSITE" id="PS50181"/>
    </source>
</evidence>
<dbReference type="AlphaFoldDB" id="A0A5N5IBU3"/>
<dbReference type="PANTHER" id="PTHR31672:SF13">
    <property type="entry name" value="F-BOX PROTEIN CPR30-LIKE"/>
    <property type="match status" value="1"/>
</dbReference>
<dbReference type="Proteomes" id="UP000327157">
    <property type="component" value="Chromosome 5"/>
</dbReference>
<reference evidence="3" key="2">
    <citation type="submission" date="2019-10" db="EMBL/GenBank/DDBJ databases">
        <title>A de novo genome assembly of a pear dwarfing rootstock.</title>
        <authorList>
            <person name="Wang F."/>
            <person name="Wang J."/>
            <person name="Li S."/>
            <person name="Zhang Y."/>
            <person name="Fang M."/>
            <person name="Ma L."/>
            <person name="Zhao Y."/>
            <person name="Jiang S."/>
        </authorList>
    </citation>
    <scope>NUCLEOTIDE SEQUENCE [LARGE SCALE GENOMIC DNA]</scope>
</reference>
<dbReference type="OrthoDB" id="5319261at2759"/>
<protein>
    <submittedName>
        <fullName evidence="2">F-box/kelch-repeat protein</fullName>
    </submittedName>
</protein>
<keyword evidence="3" id="KW-1185">Reference proteome</keyword>
<accession>A0A5N5IBU3</accession>
<dbReference type="SUPFAM" id="SSF81383">
    <property type="entry name" value="F-box domain"/>
    <property type="match status" value="1"/>
</dbReference>
<dbReference type="PANTHER" id="PTHR31672">
    <property type="entry name" value="BNACNNG10540D PROTEIN"/>
    <property type="match status" value="1"/>
</dbReference>
<dbReference type="EMBL" id="SMOL01000004">
    <property type="protein sequence ID" value="KAB2636747.1"/>
    <property type="molecule type" value="Genomic_DNA"/>
</dbReference>
<dbReference type="InterPro" id="IPR036047">
    <property type="entry name" value="F-box-like_dom_sf"/>
</dbReference>
<sequence>MDIIQEMQELKLEGMIPSCPRDFPPEIVHAILIRLPAKSLVKCTSVCKTWRSMIINQSFFSVHLTRRGNLAGQNGTHLLLLHRVCGKKRTILFKTGCKVTDEVHSLHFDNQAFDEVHFFV</sequence>
<dbReference type="Gene3D" id="1.20.1280.50">
    <property type="match status" value="1"/>
</dbReference>
<dbReference type="CDD" id="cd22157">
    <property type="entry name" value="F-box_AtFBW1-like"/>
    <property type="match status" value="1"/>
</dbReference>
<evidence type="ECO:0000313" key="2">
    <source>
        <dbReference type="EMBL" id="KAB2636747.1"/>
    </source>
</evidence>
<dbReference type="InterPro" id="IPR050796">
    <property type="entry name" value="SCF_F-box_component"/>
</dbReference>
<name>A0A5N5IBU3_9ROSA</name>
<reference evidence="2 3" key="1">
    <citation type="submission" date="2019-09" db="EMBL/GenBank/DDBJ databases">
        <authorList>
            <person name="Ou C."/>
        </authorList>
    </citation>
    <scope>NUCLEOTIDE SEQUENCE [LARGE SCALE GENOMIC DNA]</scope>
    <source>
        <strain evidence="2">S2</strain>
        <tissue evidence="2">Leaf</tissue>
    </source>
</reference>
<reference evidence="2 3" key="3">
    <citation type="submission" date="2019-11" db="EMBL/GenBank/DDBJ databases">
        <title>A de novo genome assembly of a pear dwarfing rootstock.</title>
        <authorList>
            <person name="Wang F."/>
            <person name="Wang J."/>
            <person name="Li S."/>
            <person name="Zhang Y."/>
            <person name="Fang M."/>
            <person name="Ma L."/>
            <person name="Zhao Y."/>
            <person name="Jiang S."/>
        </authorList>
    </citation>
    <scope>NUCLEOTIDE SEQUENCE [LARGE SCALE GENOMIC DNA]</scope>
    <source>
        <strain evidence="2">S2</strain>
        <tissue evidence="2">Leaf</tissue>
    </source>
</reference>
<organism evidence="2 3">
    <name type="scientific">Pyrus ussuriensis x Pyrus communis</name>
    <dbReference type="NCBI Taxonomy" id="2448454"/>
    <lineage>
        <taxon>Eukaryota</taxon>
        <taxon>Viridiplantae</taxon>
        <taxon>Streptophyta</taxon>
        <taxon>Embryophyta</taxon>
        <taxon>Tracheophyta</taxon>
        <taxon>Spermatophyta</taxon>
        <taxon>Magnoliopsida</taxon>
        <taxon>eudicotyledons</taxon>
        <taxon>Gunneridae</taxon>
        <taxon>Pentapetalae</taxon>
        <taxon>rosids</taxon>
        <taxon>fabids</taxon>
        <taxon>Rosales</taxon>
        <taxon>Rosaceae</taxon>
        <taxon>Amygdaloideae</taxon>
        <taxon>Maleae</taxon>
        <taxon>Pyrus</taxon>
    </lineage>
</organism>
<proteinExistence type="predicted"/>
<dbReference type="PROSITE" id="PS50181">
    <property type="entry name" value="FBOX"/>
    <property type="match status" value="1"/>
</dbReference>
<feature type="domain" description="F-box" evidence="1">
    <location>
        <begin position="17"/>
        <end position="63"/>
    </location>
</feature>
<dbReference type="SMART" id="SM00256">
    <property type="entry name" value="FBOX"/>
    <property type="match status" value="1"/>
</dbReference>